<dbReference type="PANTHER" id="PTHR46558:SF4">
    <property type="entry name" value="DNA-BIDING PHAGE PROTEIN"/>
    <property type="match status" value="1"/>
</dbReference>
<keyword evidence="1" id="KW-0238">DNA-binding</keyword>
<accession>A0A381Z8M9</accession>
<protein>
    <recommendedName>
        <fullName evidence="2">HTH cro/C1-type domain-containing protein</fullName>
    </recommendedName>
</protein>
<dbReference type="CDD" id="cd00093">
    <property type="entry name" value="HTH_XRE"/>
    <property type="match status" value="1"/>
</dbReference>
<dbReference type="Pfam" id="PF01381">
    <property type="entry name" value="HTH_3"/>
    <property type="match status" value="1"/>
</dbReference>
<sequence>MPDNLKIGERIKLLRERHLDGRKFRQVEFAAKLGVERDKISRIENGKQDVDLNLLINIGQQFNVDLHWLITGESFRSEAEEQLKACAEKLGKLNYYVERLESLINKN</sequence>
<dbReference type="PROSITE" id="PS50943">
    <property type="entry name" value="HTH_CROC1"/>
    <property type="match status" value="1"/>
</dbReference>
<dbReference type="InterPro" id="IPR001387">
    <property type="entry name" value="Cro/C1-type_HTH"/>
</dbReference>
<evidence type="ECO:0000256" key="1">
    <source>
        <dbReference type="ARBA" id="ARBA00023125"/>
    </source>
</evidence>
<dbReference type="InterPro" id="IPR010982">
    <property type="entry name" value="Lambda_DNA-bd_dom_sf"/>
</dbReference>
<dbReference type="SMART" id="SM00530">
    <property type="entry name" value="HTH_XRE"/>
    <property type="match status" value="1"/>
</dbReference>
<reference evidence="3" key="1">
    <citation type="submission" date="2018-05" db="EMBL/GenBank/DDBJ databases">
        <authorList>
            <person name="Lanie J.A."/>
            <person name="Ng W.-L."/>
            <person name="Kazmierczak K.M."/>
            <person name="Andrzejewski T.M."/>
            <person name="Davidsen T.M."/>
            <person name="Wayne K.J."/>
            <person name="Tettelin H."/>
            <person name="Glass J.I."/>
            <person name="Rusch D."/>
            <person name="Podicherti R."/>
            <person name="Tsui H.-C.T."/>
            <person name="Winkler M.E."/>
        </authorList>
    </citation>
    <scope>NUCLEOTIDE SEQUENCE</scope>
</reference>
<dbReference type="PANTHER" id="PTHR46558">
    <property type="entry name" value="TRACRIPTIONAL REGULATORY PROTEIN-RELATED-RELATED"/>
    <property type="match status" value="1"/>
</dbReference>
<dbReference type="SUPFAM" id="SSF47413">
    <property type="entry name" value="lambda repressor-like DNA-binding domains"/>
    <property type="match status" value="1"/>
</dbReference>
<evidence type="ECO:0000259" key="2">
    <source>
        <dbReference type="PROSITE" id="PS50943"/>
    </source>
</evidence>
<proteinExistence type="predicted"/>
<feature type="domain" description="HTH cro/C1-type" evidence="2">
    <location>
        <begin position="11"/>
        <end position="69"/>
    </location>
</feature>
<gene>
    <name evidence="3" type="ORF">METZ01_LOCUS138510</name>
</gene>
<dbReference type="GO" id="GO:0003677">
    <property type="term" value="F:DNA binding"/>
    <property type="evidence" value="ECO:0007669"/>
    <property type="project" value="UniProtKB-KW"/>
</dbReference>
<dbReference type="AlphaFoldDB" id="A0A381Z8M9"/>
<dbReference type="EMBL" id="UINC01020389">
    <property type="protein sequence ID" value="SVA85656.1"/>
    <property type="molecule type" value="Genomic_DNA"/>
</dbReference>
<evidence type="ECO:0000313" key="3">
    <source>
        <dbReference type="EMBL" id="SVA85656.1"/>
    </source>
</evidence>
<organism evidence="3">
    <name type="scientific">marine metagenome</name>
    <dbReference type="NCBI Taxonomy" id="408172"/>
    <lineage>
        <taxon>unclassified sequences</taxon>
        <taxon>metagenomes</taxon>
        <taxon>ecological metagenomes</taxon>
    </lineage>
</organism>
<name>A0A381Z8M9_9ZZZZ</name>
<dbReference type="Gene3D" id="1.10.260.40">
    <property type="entry name" value="lambda repressor-like DNA-binding domains"/>
    <property type="match status" value="1"/>
</dbReference>